<evidence type="ECO:0000313" key="4">
    <source>
        <dbReference type="Proteomes" id="UP000199046"/>
    </source>
</evidence>
<dbReference type="AlphaFoldDB" id="A0A1I1IJL4"/>
<dbReference type="Gene3D" id="3.40.10.10">
    <property type="entry name" value="DNA Methylphosphotriester Repair Domain"/>
    <property type="match status" value="1"/>
</dbReference>
<organism evidence="3 4">
    <name type="scientific">Kushneria avicenniae</name>
    <dbReference type="NCBI Taxonomy" id="402385"/>
    <lineage>
        <taxon>Bacteria</taxon>
        <taxon>Pseudomonadati</taxon>
        <taxon>Pseudomonadota</taxon>
        <taxon>Gammaproteobacteria</taxon>
        <taxon>Oceanospirillales</taxon>
        <taxon>Halomonadaceae</taxon>
        <taxon>Kushneria</taxon>
    </lineage>
</organism>
<accession>A0A1I1IJL4</accession>
<keyword evidence="4" id="KW-1185">Reference proteome</keyword>
<dbReference type="GO" id="GO:0008168">
    <property type="term" value="F:methyltransferase activity"/>
    <property type="evidence" value="ECO:0007669"/>
    <property type="project" value="InterPro"/>
</dbReference>
<gene>
    <name evidence="3" type="ORF">SAMN05421848_1172</name>
</gene>
<sequence>MRYIRDMNLAPDVCYQALASRDHRFDGQFVVGVTSTGIYCRPICRVRCPKLDHCRFFVHPAAAERAGFRPCLRCRPELAPGLAIQAAGIASDIPPALSEEEASS</sequence>
<dbReference type="Pfam" id="PF02805">
    <property type="entry name" value="Ada_Zn_binding"/>
    <property type="match status" value="1"/>
</dbReference>
<evidence type="ECO:0000256" key="1">
    <source>
        <dbReference type="ARBA" id="ARBA00023159"/>
    </source>
</evidence>
<dbReference type="InterPro" id="IPR004026">
    <property type="entry name" value="Ada_DNA_repair_Zn-bd"/>
</dbReference>
<evidence type="ECO:0000259" key="2">
    <source>
        <dbReference type="Pfam" id="PF02805"/>
    </source>
</evidence>
<dbReference type="GO" id="GO:0006355">
    <property type="term" value="P:regulation of DNA-templated transcription"/>
    <property type="evidence" value="ECO:0007669"/>
    <property type="project" value="InterPro"/>
</dbReference>
<dbReference type="SUPFAM" id="SSF57884">
    <property type="entry name" value="Ada DNA repair protein, N-terminal domain (N-Ada 10)"/>
    <property type="match status" value="1"/>
</dbReference>
<dbReference type="EMBL" id="FOLY01000002">
    <property type="protein sequence ID" value="SFC34388.1"/>
    <property type="molecule type" value="Genomic_DNA"/>
</dbReference>
<dbReference type="InterPro" id="IPR035451">
    <property type="entry name" value="Ada-like_dom_sf"/>
</dbReference>
<dbReference type="GO" id="GO:0003677">
    <property type="term" value="F:DNA binding"/>
    <property type="evidence" value="ECO:0007669"/>
    <property type="project" value="InterPro"/>
</dbReference>
<dbReference type="GO" id="GO:0008270">
    <property type="term" value="F:zinc ion binding"/>
    <property type="evidence" value="ECO:0007669"/>
    <property type="project" value="InterPro"/>
</dbReference>
<protein>
    <submittedName>
        <fullName evidence="3">AraC family transcriptional regulator, regulatory protein of adaptative response / DNA-3-methyladenine glycosylase II</fullName>
    </submittedName>
</protein>
<evidence type="ECO:0000313" key="3">
    <source>
        <dbReference type="EMBL" id="SFC34388.1"/>
    </source>
</evidence>
<feature type="domain" description="Ada DNA repair metal-binding" evidence="2">
    <location>
        <begin position="14"/>
        <end position="77"/>
    </location>
</feature>
<keyword evidence="1" id="KW-0010">Activator</keyword>
<dbReference type="STRING" id="402385.SAMN05421848_1172"/>
<dbReference type="Proteomes" id="UP000199046">
    <property type="component" value="Unassembled WGS sequence"/>
</dbReference>
<name>A0A1I1IJL4_9GAMM</name>
<dbReference type="GO" id="GO:0006281">
    <property type="term" value="P:DNA repair"/>
    <property type="evidence" value="ECO:0007669"/>
    <property type="project" value="InterPro"/>
</dbReference>
<reference evidence="4" key="1">
    <citation type="submission" date="2016-10" db="EMBL/GenBank/DDBJ databases">
        <authorList>
            <person name="Varghese N."/>
            <person name="Submissions S."/>
        </authorList>
    </citation>
    <scope>NUCLEOTIDE SEQUENCE [LARGE SCALE GENOMIC DNA]</scope>
    <source>
        <strain evidence="4">DSM 23439</strain>
    </source>
</reference>
<proteinExistence type="predicted"/>